<evidence type="ECO:0000256" key="8">
    <source>
        <dbReference type="SAM" id="MobiDB-lite"/>
    </source>
</evidence>
<gene>
    <name evidence="10" type="primary">DPB2_1</name>
    <name evidence="10" type="ORF">LTR16_002998</name>
</gene>
<dbReference type="Proteomes" id="UP001357485">
    <property type="component" value="Unassembled WGS sequence"/>
</dbReference>
<dbReference type="PANTHER" id="PTHR12708:SF0">
    <property type="entry name" value="DNA POLYMERASE EPSILON SUBUNIT 2"/>
    <property type="match status" value="1"/>
</dbReference>
<keyword evidence="4" id="KW-0235">DNA replication</keyword>
<feature type="region of interest" description="Disordered" evidence="8">
    <location>
        <begin position="157"/>
        <end position="176"/>
    </location>
</feature>
<evidence type="ECO:0000259" key="9">
    <source>
        <dbReference type="Pfam" id="PF04042"/>
    </source>
</evidence>
<evidence type="ECO:0000313" key="10">
    <source>
        <dbReference type="EMBL" id="KAK5126822.1"/>
    </source>
</evidence>
<feature type="region of interest" description="Disordered" evidence="8">
    <location>
        <begin position="632"/>
        <end position="677"/>
    </location>
</feature>
<accession>A0ABR0KTW2</accession>
<protein>
    <recommendedName>
        <fullName evidence="3">DNA polymerase epsilon subunit B</fullName>
    </recommendedName>
    <alternativeName>
        <fullName evidence="7">DNA polymerase II subunit 2</fullName>
    </alternativeName>
</protein>
<sequence>MAAASRHPSSTNFNPIPSSSPAFGTPVHPIIPAVAALAPPPLRPTILPILLPPQTLRPLAFRTFTKKHNLNFTTSALSALATFIGRHCGSGWREEGLAEKVLEEVAKTWKKSGGPVIVDGTGDMLKAILRTLEGCMSGGRIMQGKSAVSRQGSFAFGSGEESQELDEGRPRLKENSSFGLSSLQVEDVEEDDEQSRDPRSWLRVISAFEQPRLVYNVGKKHFERSTTKPTLFPPPSHKTLLFRDRYNLIHQRLLRNEAFQTPSFDQQSSNTLTRSDSMTVQQSYKITPIANLLGRSGSSHLLLGLLTVAPTGTLAISDLTGSIALDLQHAKPHVGEDAAWFCPGMIVLIDGVYEEDYNSTTSGLGQTGGIGGTIGGKFIGFSIGGPPCERRNVTVGVSDGVKSENGDVTAGAGFGWVDFLGVGSERATGSKLRRTEQRLLGPGGAHTGNARMIVCGEVNLDSPGTLEALHKMLRSYATDDADRMPMTVVLMGNFVTHAVMAGGNSGSGGSIEYKEYFNALASVLTEYPALLRRTTFVLVPGDKDPWASAFSAGASTVIPKKGVPDIFTSRVKRAFAEANREAGVKKGGVEGEAVFATNPARMSLFGPAHEIVLFRDDITSRLRRTAIRFATPSHDPEQGEPVDADATMMSGGLGTDSSTREDTMDVDTPAPAPAASPSADFETLMARKLVRTVLDQSHLSPFPLSTRPVHWDYASALQLYPLPTTLVLADAEAPAFAVTYEGCHVMNPGRLVRDGRGNQIGWLEYDVVSKRGVIKEDML</sequence>
<comment type="subcellular location">
    <subcellularLocation>
        <location evidence="1">Nucleus</location>
    </subcellularLocation>
</comment>
<dbReference type="InterPro" id="IPR007185">
    <property type="entry name" value="DNA_pol_a/d/e_bsu"/>
</dbReference>
<evidence type="ECO:0000256" key="7">
    <source>
        <dbReference type="ARBA" id="ARBA00032930"/>
    </source>
</evidence>
<dbReference type="Pfam" id="PF04042">
    <property type="entry name" value="DNA_pol_E_B"/>
    <property type="match status" value="1"/>
</dbReference>
<evidence type="ECO:0000313" key="11">
    <source>
        <dbReference type="Proteomes" id="UP001357485"/>
    </source>
</evidence>
<comment type="caution">
    <text evidence="10">The sequence shown here is derived from an EMBL/GenBank/DDBJ whole genome shotgun (WGS) entry which is preliminary data.</text>
</comment>
<keyword evidence="10" id="KW-0239">DNA-directed DNA polymerase</keyword>
<organism evidence="10 11">
    <name type="scientific">Cryomyces antarcticus</name>
    <dbReference type="NCBI Taxonomy" id="329879"/>
    <lineage>
        <taxon>Eukaryota</taxon>
        <taxon>Fungi</taxon>
        <taxon>Dikarya</taxon>
        <taxon>Ascomycota</taxon>
        <taxon>Pezizomycotina</taxon>
        <taxon>Dothideomycetes</taxon>
        <taxon>Dothideomycetes incertae sedis</taxon>
        <taxon>Cryomyces</taxon>
    </lineage>
</organism>
<name>A0ABR0KTW2_9PEZI</name>
<evidence type="ECO:0000256" key="2">
    <source>
        <dbReference type="ARBA" id="ARBA00009560"/>
    </source>
</evidence>
<evidence type="ECO:0000256" key="4">
    <source>
        <dbReference type="ARBA" id="ARBA00022705"/>
    </source>
</evidence>
<evidence type="ECO:0000256" key="1">
    <source>
        <dbReference type="ARBA" id="ARBA00004123"/>
    </source>
</evidence>
<reference evidence="10 11" key="1">
    <citation type="submission" date="2023-08" db="EMBL/GenBank/DDBJ databases">
        <title>Black Yeasts Isolated from many extreme environments.</title>
        <authorList>
            <person name="Coleine C."/>
            <person name="Stajich J.E."/>
            <person name="Selbmann L."/>
        </authorList>
    </citation>
    <scope>NUCLEOTIDE SEQUENCE [LARGE SCALE GENOMIC DNA]</scope>
    <source>
        <strain evidence="10 11">CCFEE 536</strain>
    </source>
</reference>
<comment type="similarity">
    <text evidence="2">Belongs to the DNA polymerase epsilon subunit B family.</text>
</comment>
<dbReference type="GO" id="GO:0003887">
    <property type="term" value="F:DNA-directed DNA polymerase activity"/>
    <property type="evidence" value="ECO:0007669"/>
    <property type="project" value="UniProtKB-KW"/>
</dbReference>
<dbReference type="EMBL" id="JAVRRA010024894">
    <property type="protein sequence ID" value="KAK5126822.1"/>
    <property type="molecule type" value="Genomic_DNA"/>
</dbReference>
<dbReference type="PANTHER" id="PTHR12708">
    <property type="entry name" value="DNA POLYMERASE EPSILON SUBUNIT B"/>
    <property type="match status" value="1"/>
</dbReference>
<dbReference type="InterPro" id="IPR016266">
    <property type="entry name" value="POLE2"/>
</dbReference>
<keyword evidence="10" id="KW-0548">Nucleotidyltransferase</keyword>
<proteinExistence type="inferred from homology"/>
<evidence type="ECO:0000256" key="5">
    <source>
        <dbReference type="ARBA" id="ARBA00023125"/>
    </source>
</evidence>
<keyword evidence="5" id="KW-0238">DNA-binding</keyword>
<evidence type="ECO:0000256" key="6">
    <source>
        <dbReference type="ARBA" id="ARBA00023242"/>
    </source>
</evidence>
<evidence type="ECO:0000256" key="3">
    <source>
        <dbReference type="ARBA" id="ARBA00016011"/>
    </source>
</evidence>
<keyword evidence="11" id="KW-1185">Reference proteome</keyword>
<keyword evidence="6" id="KW-0539">Nucleus</keyword>
<feature type="domain" description="DNA polymerase alpha/delta/epsilon subunit B" evidence="9">
    <location>
        <begin position="453"/>
        <end position="737"/>
    </location>
</feature>
<keyword evidence="10" id="KW-0808">Transferase</keyword>